<dbReference type="SMART" id="SM00256">
    <property type="entry name" value="FBOX"/>
    <property type="match status" value="1"/>
</dbReference>
<dbReference type="PROSITE" id="PS50181">
    <property type="entry name" value="FBOX"/>
    <property type="match status" value="1"/>
</dbReference>
<dbReference type="InterPro" id="IPR055411">
    <property type="entry name" value="LRR_FXL15/At3g58940/PEG3-like"/>
</dbReference>
<dbReference type="InterPro" id="IPR050232">
    <property type="entry name" value="FBL13/AtMIF1-like"/>
</dbReference>
<proteinExistence type="predicted"/>
<evidence type="ECO:0000259" key="1">
    <source>
        <dbReference type="PROSITE" id="PS50181"/>
    </source>
</evidence>
<organism evidence="3 5">
    <name type="scientific">Microthlaspi erraticum</name>
    <dbReference type="NCBI Taxonomy" id="1685480"/>
    <lineage>
        <taxon>Eukaryota</taxon>
        <taxon>Viridiplantae</taxon>
        <taxon>Streptophyta</taxon>
        <taxon>Embryophyta</taxon>
        <taxon>Tracheophyta</taxon>
        <taxon>Spermatophyta</taxon>
        <taxon>Magnoliopsida</taxon>
        <taxon>eudicotyledons</taxon>
        <taxon>Gunneridae</taxon>
        <taxon>Pentapetalae</taxon>
        <taxon>rosids</taxon>
        <taxon>malvids</taxon>
        <taxon>Brassicales</taxon>
        <taxon>Brassicaceae</taxon>
        <taxon>Coluteocarpeae</taxon>
        <taxon>Microthlaspi</taxon>
    </lineage>
</organism>
<evidence type="ECO:0000313" key="5">
    <source>
        <dbReference type="Proteomes" id="UP000467841"/>
    </source>
</evidence>
<dbReference type="Gene3D" id="1.20.1280.50">
    <property type="match status" value="1"/>
</dbReference>
<dbReference type="Pfam" id="PF00646">
    <property type="entry name" value="F-box"/>
    <property type="match status" value="1"/>
</dbReference>
<keyword evidence="5" id="KW-1185">Reference proteome</keyword>
<dbReference type="SUPFAM" id="SSF81383">
    <property type="entry name" value="F-box domain"/>
    <property type="match status" value="1"/>
</dbReference>
<dbReference type="EMBL" id="CACVBM020000599">
    <property type="protein sequence ID" value="CAA7021170.1"/>
    <property type="molecule type" value="Genomic_DNA"/>
</dbReference>
<dbReference type="InterPro" id="IPR036047">
    <property type="entry name" value="F-box-like_dom_sf"/>
</dbReference>
<dbReference type="InterPro" id="IPR053781">
    <property type="entry name" value="F-box_AtFBL13-like"/>
</dbReference>
<dbReference type="EMBL" id="CACVBM020000097">
    <property type="protein sequence ID" value="CAA7014178.1"/>
    <property type="molecule type" value="Genomic_DNA"/>
</dbReference>
<dbReference type="Pfam" id="PF24758">
    <property type="entry name" value="LRR_At5g56370"/>
    <property type="match status" value="1"/>
</dbReference>
<dbReference type="PANTHER" id="PTHR31900">
    <property type="entry name" value="F-BOX/RNI SUPERFAMILY PROTEIN-RELATED"/>
    <property type="match status" value="1"/>
</dbReference>
<evidence type="ECO:0000313" key="4">
    <source>
        <dbReference type="EMBL" id="CAA7034081.1"/>
    </source>
</evidence>
<dbReference type="AlphaFoldDB" id="A0A6D2HY63"/>
<accession>A0A6D2HY63</accession>
<dbReference type="CDD" id="cd22160">
    <property type="entry name" value="F-box_AtFBL13-like"/>
    <property type="match status" value="1"/>
</dbReference>
<dbReference type="Proteomes" id="UP000467841">
    <property type="component" value="Unassembled WGS sequence"/>
</dbReference>
<gene>
    <name evidence="2" type="ORF">MERR_LOCUS1412</name>
    <name evidence="4" type="ORF">MERR_LOCUS21316</name>
    <name evidence="3" type="ORF">MERR_LOCUS8405</name>
</gene>
<name>A0A6D2HY63_9BRAS</name>
<dbReference type="InterPro" id="IPR001810">
    <property type="entry name" value="F-box_dom"/>
</dbReference>
<reference evidence="3 5" key="1">
    <citation type="submission" date="2020-01" db="EMBL/GenBank/DDBJ databases">
        <authorList>
            <person name="Mishra B."/>
        </authorList>
    </citation>
    <scope>NUCLEOTIDE SEQUENCE [LARGE SCALE GENOMIC DNA]</scope>
</reference>
<sequence length="441" mass="50756">MPDEILLHILSFVPTEDAITTSVLSRRWRHVWCWTHSLEFQDYSRRTRTVQDINQTLISYKAPKITSFLLHMTLGPDVLVSQMDSWIEFAMSRNVEELSLSVNPHAENYSFPDVFYLSSSLEQLSLTIGFYMIPRCTVSWKSLKNLSLTGCFLKDESFANILSGCPVLESLNFHRCYRLPKRLDLSKSPSLKRLEIYHQLRHTGPMETLEHKEPVEIIAPHILYLNLSSSEEPPFTLVDVSSLTEASLDICIRFRPFIFNSKAHSLQTMVLKMLAKLQSVERLSFDGTFLQILSLAELRGVPFPTLSVQTLTLVTKLTRSVVPGIQRLLQNSPRLKKLIAKAANPADMIKDRDMDSYLDSQGLNPDQCWSSKYELFPTSYEFRQEAMSKLVASFIEMLLRNVNTLETLVVVLKYIRYDAKRFEELLQTLSNNNNVSIVFKR</sequence>
<dbReference type="EMBL" id="CACVBM020001140">
    <property type="protein sequence ID" value="CAA7034081.1"/>
    <property type="molecule type" value="Genomic_DNA"/>
</dbReference>
<evidence type="ECO:0000313" key="2">
    <source>
        <dbReference type="EMBL" id="CAA7014178.1"/>
    </source>
</evidence>
<dbReference type="OrthoDB" id="1041001at2759"/>
<protein>
    <recommendedName>
        <fullName evidence="1">F-box domain-containing protein</fullName>
    </recommendedName>
</protein>
<evidence type="ECO:0000313" key="3">
    <source>
        <dbReference type="EMBL" id="CAA7021170.1"/>
    </source>
</evidence>
<dbReference type="PANTHER" id="PTHR31900:SF32">
    <property type="entry name" value="F-BOX_RNI_FBD-LIKE DOMAIN PROTEIN"/>
    <property type="match status" value="1"/>
</dbReference>
<feature type="domain" description="F-box" evidence="1">
    <location>
        <begin position="1"/>
        <end position="31"/>
    </location>
</feature>
<dbReference type="SUPFAM" id="SSF52058">
    <property type="entry name" value="L domain-like"/>
    <property type="match status" value="1"/>
</dbReference>
<dbReference type="InterPro" id="IPR032675">
    <property type="entry name" value="LRR_dom_sf"/>
</dbReference>
<dbReference type="Gene3D" id="3.80.10.10">
    <property type="entry name" value="Ribonuclease Inhibitor"/>
    <property type="match status" value="1"/>
</dbReference>